<accession>A0A7X0IPE8</accession>
<reference evidence="2 3" key="1">
    <citation type="submission" date="2020-08" db="EMBL/GenBank/DDBJ databases">
        <title>Genomic Encyclopedia of Type Strains, Phase IV (KMG-V): Genome sequencing to study the core and pangenomes of soil and plant-associated prokaryotes.</title>
        <authorList>
            <person name="Whitman W."/>
        </authorList>
    </citation>
    <scope>NUCLEOTIDE SEQUENCE [LARGE SCALE GENOMIC DNA]</scope>
    <source>
        <strain evidence="2 3">SEMIA 4060</strain>
    </source>
</reference>
<feature type="domain" description="SnoaL-like" evidence="1">
    <location>
        <begin position="23"/>
        <end position="113"/>
    </location>
</feature>
<dbReference type="Gene3D" id="3.10.450.50">
    <property type="match status" value="1"/>
</dbReference>
<dbReference type="AlphaFoldDB" id="A0A7X0IPE8"/>
<dbReference type="Pfam" id="PF12680">
    <property type="entry name" value="SnoaL_2"/>
    <property type="match status" value="1"/>
</dbReference>
<organism evidence="2 3">
    <name type="scientific">Rhizobium lusitanum</name>
    <dbReference type="NCBI Taxonomy" id="293958"/>
    <lineage>
        <taxon>Bacteria</taxon>
        <taxon>Pseudomonadati</taxon>
        <taxon>Pseudomonadota</taxon>
        <taxon>Alphaproteobacteria</taxon>
        <taxon>Hyphomicrobiales</taxon>
        <taxon>Rhizobiaceae</taxon>
        <taxon>Rhizobium/Agrobacterium group</taxon>
        <taxon>Rhizobium</taxon>
    </lineage>
</organism>
<dbReference type="EMBL" id="JACHBG010000003">
    <property type="protein sequence ID" value="MBB6484721.1"/>
    <property type="molecule type" value="Genomic_DNA"/>
</dbReference>
<sequence length="124" mass="13545">MSYDIATLLTRNLHEIFGEGDDARRRAAAQEIFTGDAVFYEPNGVTRGRDEIVRIAGVIRAMHPDFQYTVLRAPEVLHGRSGRVQWVSGPPGAPPAYAGTDVVIATDGRIAEIHLFFDALPATP</sequence>
<gene>
    <name evidence="2" type="ORF">GGD46_001999</name>
</gene>
<dbReference type="RefSeq" id="WP_184703554.1">
    <property type="nucleotide sequence ID" value="NZ_JACHBG010000003.1"/>
</dbReference>
<dbReference type="SUPFAM" id="SSF54427">
    <property type="entry name" value="NTF2-like"/>
    <property type="match status" value="1"/>
</dbReference>
<name>A0A7X0IPE8_9HYPH</name>
<dbReference type="InterPro" id="IPR032710">
    <property type="entry name" value="NTF2-like_dom_sf"/>
</dbReference>
<comment type="caution">
    <text evidence="2">The sequence shown here is derived from an EMBL/GenBank/DDBJ whole genome shotgun (WGS) entry which is preliminary data.</text>
</comment>
<dbReference type="InterPro" id="IPR037401">
    <property type="entry name" value="SnoaL-like"/>
</dbReference>
<evidence type="ECO:0000259" key="1">
    <source>
        <dbReference type="Pfam" id="PF12680"/>
    </source>
</evidence>
<evidence type="ECO:0000313" key="2">
    <source>
        <dbReference type="EMBL" id="MBB6484721.1"/>
    </source>
</evidence>
<proteinExistence type="predicted"/>
<evidence type="ECO:0000313" key="3">
    <source>
        <dbReference type="Proteomes" id="UP000565576"/>
    </source>
</evidence>
<dbReference type="Proteomes" id="UP000565576">
    <property type="component" value="Unassembled WGS sequence"/>
</dbReference>
<protein>
    <recommendedName>
        <fullName evidence="1">SnoaL-like domain-containing protein</fullName>
    </recommendedName>
</protein>